<dbReference type="RefSeq" id="WP_376839812.1">
    <property type="nucleotide sequence ID" value="NZ_JBHMAU010000046.1"/>
</dbReference>
<protein>
    <recommendedName>
        <fullName evidence="3">Lsr2 protein</fullName>
    </recommendedName>
</protein>
<dbReference type="Proteomes" id="UP001589707">
    <property type="component" value="Unassembled WGS sequence"/>
</dbReference>
<evidence type="ECO:0000313" key="2">
    <source>
        <dbReference type="Proteomes" id="UP001589707"/>
    </source>
</evidence>
<gene>
    <name evidence="1" type="ORF">ACFFN1_06850</name>
</gene>
<organism evidence="1 2">
    <name type="scientific">Brevibacterium otitidis</name>
    <dbReference type="NCBI Taxonomy" id="53364"/>
    <lineage>
        <taxon>Bacteria</taxon>
        <taxon>Bacillati</taxon>
        <taxon>Actinomycetota</taxon>
        <taxon>Actinomycetes</taxon>
        <taxon>Micrococcales</taxon>
        <taxon>Brevibacteriaceae</taxon>
        <taxon>Brevibacterium</taxon>
    </lineage>
</organism>
<keyword evidence="2" id="KW-1185">Reference proteome</keyword>
<comment type="caution">
    <text evidence="1">The sequence shown here is derived from an EMBL/GenBank/DDBJ whole genome shotgun (WGS) entry which is preliminary data.</text>
</comment>
<accession>A0ABV5X107</accession>
<dbReference type="EMBL" id="JBHMAU010000046">
    <property type="protein sequence ID" value="MFB9776120.1"/>
    <property type="molecule type" value="Genomic_DNA"/>
</dbReference>
<sequence length="68" mass="7454">MGYVLKHRPDGTADIVLVQEVADSTVVEANETVPRGNASRDEWAAYAASRGIHVDDEMTRTEIKALVQ</sequence>
<reference evidence="1 2" key="1">
    <citation type="submission" date="2024-09" db="EMBL/GenBank/DDBJ databases">
        <authorList>
            <person name="Sun Q."/>
            <person name="Mori K."/>
        </authorList>
    </citation>
    <scope>NUCLEOTIDE SEQUENCE [LARGE SCALE GENOMIC DNA]</scope>
    <source>
        <strain evidence="1 2">JCM 11683</strain>
    </source>
</reference>
<evidence type="ECO:0000313" key="1">
    <source>
        <dbReference type="EMBL" id="MFB9776120.1"/>
    </source>
</evidence>
<evidence type="ECO:0008006" key="3">
    <source>
        <dbReference type="Google" id="ProtNLM"/>
    </source>
</evidence>
<name>A0ABV5X107_9MICO</name>
<proteinExistence type="predicted"/>